<dbReference type="InterPro" id="IPR019775">
    <property type="entry name" value="WD40_repeat_CS"/>
</dbReference>
<dbReference type="EMBL" id="CABFWN010000006">
    <property type="protein sequence ID" value="VUG20076.1"/>
    <property type="molecule type" value="Genomic_DNA"/>
</dbReference>
<accession>A0A7D9D138</accession>
<keyword evidence="4 8" id="KW-0853">WD repeat</keyword>
<dbReference type="InterPro" id="IPR049566">
    <property type="entry name" value="WDR59_RTC1-like_RING_Znf"/>
</dbReference>
<feature type="repeat" description="WD" evidence="8">
    <location>
        <begin position="193"/>
        <end position="229"/>
    </location>
</feature>
<comment type="similarity">
    <text evidence="6">Belongs to the WD repeat WDR59 family.</text>
</comment>
<dbReference type="PROSITE" id="PS50082">
    <property type="entry name" value="WD_REPEATS_2"/>
    <property type="match status" value="2"/>
</dbReference>
<feature type="compositionally biased region" description="Basic and acidic residues" evidence="9">
    <location>
        <begin position="704"/>
        <end position="715"/>
    </location>
</feature>
<organism evidence="12 13">
    <name type="scientific">Dekkera bruxellensis</name>
    <name type="common">Brettanomyces custersii</name>
    <dbReference type="NCBI Taxonomy" id="5007"/>
    <lineage>
        <taxon>Eukaryota</taxon>
        <taxon>Fungi</taxon>
        <taxon>Dikarya</taxon>
        <taxon>Ascomycota</taxon>
        <taxon>Saccharomycotina</taxon>
        <taxon>Pichiomycetes</taxon>
        <taxon>Pichiales</taxon>
        <taxon>Pichiaceae</taxon>
        <taxon>Brettanomyces</taxon>
    </lineage>
</organism>
<dbReference type="CDD" id="cd16488">
    <property type="entry name" value="mRING-H2-C3H3C2_Mio-like"/>
    <property type="match status" value="1"/>
</dbReference>
<feature type="region of interest" description="Disordered" evidence="9">
    <location>
        <begin position="777"/>
        <end position="799"/>
    </location>
</feature>
<gene>
    <name evidence="12" type="primary">MTC5</name>
    <name evidence="12" type="ORF">DEBR0S6_07360G</name>
</gene>
<evidence type="ECO:0000256" key="6">
    <source>
        <dbReference type="ARBA" id="ARBA00038452"/>
    </source>
</evidence>
<keyword evidence="7" id="KW-0479">Metal-binding</keyword>
<keyword evidence="13" id="KW-1185">Reference proteome</keyword>
<dbReference type="InterPro" id="IPR001680">
    <property type="entry name" value="WD40_rpt"/>
</dbReference>
<comment type="subcellular location">
    <subcellularLocation>
        <location evidence="2">Vacuole</location>
    </subcellularLocation>
</comment>
<evidence type="ECO:0000256" key="4">
    <source>
        <dbReference type="ARBA" id="ARBA00022574"/>
    </source>
</evidence>
<dbReference type="GO" id="GO:1904263">
    <property type="term" value="P:positive regulation of TORC1 signaling"/>
    <property type="evidence" value="ECO:0007669"/>
    <property type="project" value="TreeGrafter"/>
</dbReference>
<evidence type="ECO:0000256" key="2">
    <source>
        <dbReference type="ARBA" id="ARBA00004116"/>
    </source>
</evidence>
<dbReference type="PANTHER" id="PTHR46170:SF1">
    <property type="entry name" value="GATOR COMPLEX PROTEIN WDR59"/>
    <property type="match status" value="1"/>
</dbReference>
<evidence type="ECO:0000256" key="9">
    <source>
        <dbReference type="SAM" id="MobiDB-lite"/>
    </source>
</evidence>
<comment type="function">
    <text evidence="1">May be involved in a process influencing telomere capping.</text>
</comment>
<dbReference type="PANTHER" id="PTHR46170">
    <property type="entry name" value="GATOR COMPLEX PROTEIN WDR59"/>
    <property type="match status" value="1"/>
</dbReference>
<feature type="domain" description="RING-type" evidence="10">
    <location>
        <begin position="1109"/>
        <end position="1148"/>
    </location>
</feature>
<protein>
    <submittedName>
        <fullName evidence="12">DEBR0S6_07360g1_1</fullName>
    </submittedName>
</protein>
<dbReference type="InterPro" id="IPR006575">
    <property type="entry name" value="RWD_dom"/>
</dbReference>
<name>A0A7D9D138_DEKBR</name>
<evidence type="ECO:0000313" key="12">
    <source>
        <dbReference type="EMBL" id="VUG20076.1"/>
    </source>
</evidence>
<keyword evidence="3" id="KW-0926">Vacuole</keyword>
<evidence type="ECO:0000259" key="11">
    <source>
        <dbReference type="PROSITE" id="PS50908"/>
    </source>
</evidence>
<dbReference type="GO" id="GO:0035859">
    <property type="term" value="C:Seh1-associated complex"/>
    <property type="evidence" value="ECO:0007669"/>
    <property type="project" value="TreeGrafter"/>
</dbReference>
<dbReference type="Gene3D" id="3.30.40.10">
    <property type="entry name" value="Zinc/RING finger domain, C3HC4 (zinc finger)"/>
    <property type="match status" value="1"/>
</dbReference>
<feature type="compositionally biased region" description="Acidic residues" evidence="9">
    <location>
        <begin position="635"/>
        <end position="644"/>
    </location>
</feature>
<evidence type="ECO:0000256" key="5">
    <source>
        <dbReference type="ARBA" id="ARBA00022737"/>
    </source>
</evidence>
<dbReference type="PROSITE" id="PS50294">
    <property type="entry name" value="WD_REPEATS_REGION"/>
    <property type="match status" value="2"/>
</dbReference>
<dbReference type="PROSITE" id="PS00678">
    <property type="entry name" value="WD_REPEATS_1"/>
    <property type="match status" value="1"/>
</dbReference>
<dbReference type="Pfam" id="PF00400">
    <property type="entry name" value="WD40"/>
    <property type="match status" value="2"/>
</dbReference>
<dbReference type="Pfam" id="PF05773">
    <property type="entry name" value="RWD"/>
    <property type="match status" value="1"/>
</dbReference>
<dbReference type="GO" id="GO:0008270">
    <property type="term" value="F:zinc ion binding"/>
    <property type="evidence" value="ECO:0007669"/>
    <property type="project" value="UniProtKB-KW"/>
</dbReference>
<dbReference type="InterPro" id="IPR015943">
    <property type="entry name" value="WD40/YVTN_repeat-like_dom_sf"/>
</dbReference>
<evidence type="ECO:0000259" key="10">
    <source>
        <dbReference type="PROSITE" id="PS50089"/>
    </source>
</evidence>
<dbReference type="InterPro" id="IPR036322">
    <property type="entry name" value="WD40_repeat_dom_sf"/>
</dbReference>
<dbReference type="PROSITE" id="PS50089">
    <property type="entry name" value="ZF_RING_2"/>
    <property type="match status" value="1"/>
</dbReference>
<keyword evidence="7" id="KW-0862">Zinc</keyword>
<dbReference type="SUPFAM" id="SSF50978">
    <property type="entry name" value="WD40 repeat-like"/>
    <property type="match status" value="1"/>
</dbReference>
<dbReference type="SMART" id="SM00320">
    <property type="entry name" value="WD40"/>
    <property type="match status" value="5"/>
</dbReference>
<evidence type="ECO:0000313" key="13">
    <source>
        <dbReference type="Proteomes" id="UP000478008"/>
    </source>
</evidence>
<dbReference type="Pfam" id="PF17120">
    <property type="entry name" value="zf-RING_16"/>
    <property type="match status" value="1"/>
</dbReference>
<evidence type="ECO:0000256" key="1">
    <source>
        <dbReference type="ARBA" id="ARBA00002738"/>
    </source>
</evidence>
<evidence type="ECO:0000256" key="3">
    <source>
        <dbReference type="ARBA" id="ARBA00022554"/>
    </source>
</evidence>
<dbReference type="Gene3D" id="2.130.10.10">
    <property type="entry name" value="YVTN repeat-like/Quinoprotein amine dehydrogenase"/>
    <property type="match status" value="1"/>
</dbReference>
<dbReference type="GO" id="GO:0034198">
    <property type="term" value="P:cellular response to amino acid starvation"/>
    <property type="evidence" value="ECO:0007669"/>
    <property type="project" value="TreeGrafter"/>
</dbReference>
<feature type="compositionally biased region" description="Low complexity" evidence="9">
    <location>
        <begin position="622"/>
        <end position="634"/>
    </location>
</feature>
<dbReference type="SMART" id="SM00591">
    <property type="entry name" value="RWD"/>
    <property type="match status" value="1"/>
</dbReference>
<dbReference type="InterPro" id="IPR013083">
    <property type="entry name" value="Znf_RING/FYVE/PHD"/>
</dbReference>
<feature type="repeat" description="WD" evidence="8">
    <location>
        <begin position="106"/>
        <end position="148"/>
    </location>
</feature>
<proteinExistence type="inferred from homology"/>
<feature type="region of interest" description="Disordered" evidence="9">
    <location>
        <begin position="704"/>
        <end position="753"/>
    </location>
</feature>
<dbReference type="AlphaFoldDB" id="A0A7D9D138"/>
<evidence type="ECO:0000256" key="7">
    <source>
        <dbReference type="PROSITE-ProRule" id="PRU00175"/>
    </source>
</evidence>
<feature type="region of interest" description="Disordered" evidence="9">
    <location>
        <begin position="599"/>
        <end position="655"/>
    </location>
</feature>
<dbReference type="InterPro" id="IPR001841">
    <property type="entry name" value="Znf_RING"/>
</dbReference>
<reference evidence="12 13" key="1">
    <citation type="submission" date="2019-07" db="EMBL/GenBank/DDBJ databases">
        <authorList>
            <person name="Friedrich A."/>
            <person name="Schacherer J."/>
        </authorList>
    </citation>
    <scope>NUCLEOTIDE SEQUENCE [LARGE SCALE GENOMIC DNA]</scope>
</reference>
<dbReference type="GO" id="GO:0035591">
    <property type="term" value="F:signaling adaptor activity"/>
    <property type="evidence" value="ECO:0007669"/>
    <property type="project" value="TreeGrafter"/>
</dbReference>
<feature type="compositionally biased region" description="Polar residues" evidence="9">
    <location>
        <begin position="783"/>
        <end position="799"/>
    </location>
</feature>
<keyword evidence="7" id="KW-0863">Zinc-finger</keyword>
<sequence length="1163" mass="130721">MTSPYASTTFENPLSLRVDGNFLSTMSISPNGRDAVLAGRRGLFVIDLDDPFAAPRWLHHETQWEVADVQWSPHKWKPSWIVSTSNQKAMVWNIARPSHDAIEHVLHGHTRAITDINFHPTHPELLATCSVDSFVLAWDLRTPKAPTHQWADWRAGSAQVKWNYQNSNIVASAHDSHIMIWDVRKGALPLKRINAHDARINGIDWSRETEDGLISCSNDMTVKFWSLNTSCEVPYYTIHTDFPVARARHVPFGDQVCGIMPLRGGDNSVYIVKYGGKSGVSSLEPSHVFKGHTEPIKDFLWRSRHPKESHVDDREFQLVTWSQDCDLRLWPIPSSLYKDFNYTKGAPLSPGKVLVDYDYRSYRPEPSTPYEDSIIIRHRGNGRWGYFGGANGHRSNSKSSHNRKLISGLKNNFGWNSGSGSSHFLGTSENPNIQQNAQFNHLNWISGIRIGQSAFLPTTSESEVSAQPQNLGEEVSDVGHKFPKLRFERISVSTGNLVISLNGPWRSTTRDLDDLIFLRVEIDFPQDYPSEGATPKFRIEETHDLDEECRQELLQHLKEISETYCNSGKFCLEPCMRYLLGENVNLNVSEGEEELLKFEDEKEKSVSADQTGKIGSEHQSISEDGPSSDIPISDESSEEEEDEFATSGILTKPSFDSTPVPKNCGAIWTPSGHLICFFNLKEEKKAHLIKFGQQGFSLVTEDKNAEKDGNADDSHTIMPTTGTYHDQKTSSVFSGSSSEDDSSDSSDSSSSSSLANDLDILQYDRLYRMKIPDRLRNRKHGSSHISTGSYTKHTANDTTTSSSAKNVIEIYDFSRLMPAKMDLAFGYRVVGDTPENLCLDNAEVAELAGYQEIATCWRLLSILLTEGGSNLTTESSDSKFFWGIHPFGGLWLIRKIVSYYEKIGDIQMLAMISCILNEEENESRLLPSGDTEGSNSHSDSATNVITTTETVQIIPEASSFPSSLAVDGSGSSTSNFDRAVPSGTSTSTVQIEVKMRNQPSLEATHDTRCFKLKDVVYEDKLMLYRSEYASLLFMWGLPASRTKILKFNYGGRVEKQSKVKIGSSTNEYHEHMGQVGWIEDNEISYMPSKWHTLDVNQERRMRLIEKKKCQYCLMTVSRMITICSHCGHVMHAECAMQWWEKEHMTECPSGCGCNCLEHGFCTD</sequence>
<evidence type="ECO:0000256" key="8">
    <source>
        <dbReference type="PROSITE-ProRule" id="PRU00221"/>
    </source>
</evidence>
<dbReference type="GO" id="GO:0005774">
    <property type="term" value="C:vacuolar membrane"/>
    <property type="evidence" value="ECO:0007669"/>
    <property type="project" value="TreeGrafter"/>
</dbReference>
<dbReference type="PROSITE" id="PS50908">
    <property type="entry name" value="RWD"/>
    <property type="match status" value="1"/>
</dbReference>
<dbReference type="InterPro" id="IPR049567">
    <property type="entry name" value="WDR59-like"/>
</dbReference>
<dbReference type="Proteomes" id="UP000478008">
    <property type="component" value="Unassembled WGS sequence"/>
</dbReference>
<keyword evidence="5" id="KW-0677">Repeat</keyword>
<feature type="domain" description="RWD" evidence="11">
    <location>
        <begin position="473"/>
        <end position="586"/>
    </location>
</feature>